<organism evidence="1">
    <name type="scientific">Siphoviridae sp. ct3o911</name>
    <dbReference type="NCBI Taxonomy" id="2827560"/>
    <lineage>
        <taxon>Viruses</taxon>
        <taxon>Duplodnaviria</taxon>
        <taxon>Heunggongvirae</taxon>
        <taxon>Uroviricota</taxon>
        <taxon>Caudoviricetes</taxon>
    </lineage>
</organism>
<reference evidence="1" key="1">
    <citation type="journal article" date="2021" name="Proc. Natl. Acad. Sci. U.S.A.">
        <title>A Catalog of Tens of Thousands of Viruses from Human Metagenomes Reveals Hidden Associations with Chronic Diseases.</title>
        <authorList>
            <person name="Tisza M.J."/>
            <person name="Buck C.B."/>
        </authorList>
    </citation>
    <scope>NUCLEOTIDE SEQUENCE</scope>
    <source>
        <strain evidence="1">Ct3o911</strain>
    </source>
</reference>
<evidence type="ECO:0000313" key="1">
    <source>
        <dbReference type="EMBL" id="DAD70177.1"/>
    </source>
</evidence>
<accession>A0A8S5LJS2</accession>
<name>A0A8S5LJS2_9CAUD</name>
<protein>
    <submittedName>
        <fullName evidence="1">Uncharacterized protein</fullName>
    </submittedName>
</protein>
<sequence>MPAGSLSYTVWPECDGLYLEKKYFEIHRIIVPQDLIINPVNKIALPVYLTMYIMDNSTVNDCYNLPVTLKNICDRIRIYKNIQLREVHYTAVADAIQWLIDREYIVVDKFDRKSTAKFFYKFTDDLKNAIKKGADGKKQQFLYVSIKEINKLFSAIYSNNKNWKFSTDALIVYMYLKLKETSWQYTQRRKPLPVWVGYLGNMYDVLNISSRKVSLIITWLKSEKIILPIYGAKEKSSGNRAKTIIVFLSCCNECDIRKIVASAETQIKEKDKNACWYPVDIAEADVDVLDETALDVVCDEDELY</sequence>
<proteinExistence type="predicted"/>
<dbReference type="EMBL" id="BK015861">
    <property type="protein sequence ID" value="DAD70177.1"/>
    <property type="molecule type" value="Genomic_DNA"/>
</dbReference>